<evidence type="ECO:0000256" key="5">
    <source>
        <dbReference type="ARBA" id="ARBA00022777"/>
    </source>
</evidence>
<dbReference type="InterPro" id="IPR004358">
    <property type="entry name" value="Sig_transdc_His_kin-like_C"/>
</dbReference>
<dbReference type="Gene3D" id="1.10.287.130">
    <property type="match status" value="1"/>
</dbReference>
<dbReference type="Gene3D" id="3.30.450.20">
    <property type="entry name" value="PAS domain"/>
    <property type="match status" value="1"/>
</dbReference>
<keyword evidence="3" id="KW-0597">Phosphoprotein</keyword>
<feature type="domain" description="Histidine kinase" evidence="8">
    <location>
        <begin position="319"/>
        <end position="535"/>
    </location>
</feature>
<dbReference type="Pfam" id="PF08448">
    <property type="entry name" value="PAS_4"/>
    <property type="match status" value="1"/>
</dbReference>
<dbReference type="PANTHER" id="PTHR43711">
    <property type="entry name" value="TWO-COMPONENT HISTIDINE KINASE"/>
    <property type="match status" value="1"/>
</dbReference>
<evidence type="ECO:0000256" key="1">
    <source>
        <dbReference type="ARBA" id="ARBA00000085"/>
    </source>
</evidence>
<feature type="domain" description="CBS" evidence="10">
    <location>
        <begin position="16"/>
        <end position="85"/>
    </location>
</feature>
<sequence length="545" mass="60687">MSSPLTVFPEFIAQFLDRHPPSVSPETPLSEIWHKFQENVTDSRGASSPREPLQSGYVCVVEGDRCLGLLTTQEAIAVLAQGNDPHSIPVSHLITPGEAVIAPALLNHPPALYEAAKEHPFLLLLDSQQQCLGVLPSLALLKLPELPQVSGTFCPLNPFEIALNHLPITVFRKDRQLRYTWIYKSFPSLDPQEILEHTNHDLFSAQDARAWEAIERRVLEQQQGSRQDISLTLNGIFHYYDLTVEPLLDDCGAVMGLVGTALDMTPSYLNQQALTALNHELESIVEERTAELQHSNAELLQSLSVAQDLNELKSRFITLTSHEFRTPLTTILGSAELLKHYGENWPQEKRQRYFDRIHDTVDHMTRLLDDVLTVGQAEAGQLTFCPSFVNILELLQQLIDQSLRRGDRERAIALNHDLDSPEIYLDKTLVSQIILNLLSNALKYSGAESTVTLDVKTEETQLIVQVQDQGIGIPEADKAQLFTSFHRAENAANIQGTGLGLSIVKNAVNLHGGQITFESQEGSGSTFTVQLPLTQPVAYDNHSRD</sequence>
<dbReference type="Proteomes" id="UP001056708">
    <property type="component" value="Chromosome"/>
</dbReference>
<dbReference type="SUPFAM" id="SSF55874">
    <property type="entry name" value="ATPase domain of HSP90 chaperone/DNA topoisomerase II/histidine kinase"/>
    <property type="match status" value="1"/>
</dbReference>
<dbReference type="InterPro" id="IPR005467">
    <property type="entry name" value="His_kinase_dom"/>
</dbReference>
<reference evidence="11" key="1">
    <citation type="submission" date="2022-06" db="EMBL/GenBank/DDBJ databases">
        <title>Genome sequence of Phormidium yuhuli AB48 isolated from an industrial photobioreactor environment.</title>
        <authorList>
            <person name="Qiu Y."/>
            <person name="Noonan A.J.C."/>
            <person name="Dofher K."/>
            <person name="Koch M."/>
            <person name="Kieft B."/>
            <person name="Lin X."/>
            <person name="Ziels R.M."/>
            <person name="Hallam S.J."/>
        </authorList>
    </citation>
    <scope>NUCLEOTIDE SEQUENCE</scope>
    <source>
        <strain evidence="11">AB48</strain>
    </source>
</reference>
<keyword evidence="12" id="KW-1185">Reference proteome</keyword>
<dbReference type="Pfam" id="PF02518">
    <property type="entry name" value="HATPase_c"/>
    <property type="match status" value="1"/>
</dbReference>
<dbReference type="EMBL" id="CP098611">
    <property type="protein sequence ID" value="USR89596.1"/>
    <property type="molecule type" value="Genomic_DNA"/>
</dbReference>
<dbReference type="RefSeq" id="WP_252660411.1">
    <property type="nucleotide sequence ID" value="NZ_CP098611.1"/>
</dbReference>
<dbReference type="InterPro" id="IPR013656">
    <property type="entry name" value="PAS_4"/>
</dbReference>
<keyword evidence="7" id="KW-0129">CBS domain</keyword>
<dbReference type="SMART" id="SM00387">
    <property type="entry name" value="HATPase_c"/>
    <property type="match status" value="1"/>
</dbReference>
<dbReference type="InterPro" id="IPR050736">
    <property type="entry name" value="Sensor_HK_Regulatory"/>
</dbReference>
<dbReference type="CDD" id="cd16922">
    <property type="entry name" value="HATPase_EvgS-ArcB-TorS-like"/>
    <property type="match status" value="1"/>
</dbReference>
<keyword evidence="11" id="KW-0547">Nucleotide-binding</keyword>
<keyword evidence="4" id="KW-0808">Transferase</keyword>
<dbReference type="InterPro" id="IPR036097">
    <property type="entry name" value="HisK_dim/P_sf"/>
</dbReference>
<dbReference type="CDD" id="cd00082">
    <property type="entry name" value="HisKA"/>
    <property type="match status" value="1"/>
</dbReference>
<dbReference type="InterPro" id="IPR000644">
    <property type="entry name" value="CBS_dom"/>
</dbReference>
<dbReference type="SMART" id="SM00388">
    <property type="entry name" value="HisKA"/>
    <property type="match status" value="1"/>
</dbReference>
<dbReference type="Pfam" id="PF00512">
    <property type="entry name" value="HisKA"/>
    <property type="match status" value="1"/>
</dbReference>
<evidence type="ECO:0000259" key="9">
    <source>
        <dbReference type="PROSITE" id="PS50113"/>
    </source>
</evidence>
<evidence type="ECO:0000256" key="7">
    <source>
        <dbReference type="PROSITE-ProRule" id="PRU00703"/>
    </source>
</evidence>
<dbReference type="PROSITE" id="PS50113">
    <property type="entry name" value="PAC"/>
    <property type="match status" value="1"/>
</dbReference>
<keyword evidence="6" id="KW-0902">Two-component regulatory system</keyword>
<evidence type="ECO:0000259" key="8">
    <source>
        <dbReference type="PROSITE" id="PS50109"/>
    </source>
</evidence>
<dbReference type="SUPFAM" id="SSF55785">
    <property type="entry name" value="PYP-like sensor domain (PAS domain)"/>
    <property type="match status" value="1"/>
</dbReference>
<name>A0ABY5AKY6_9CYAN</name>
<evidence type="ECO:0000313" key="11">
    <source>
        <dbReference type="EMBL" id="USR89596.1"/>
    </source>
</evidence>
<dbReference type="SUPFAM" id="SSF47384">
    <property type="entry name" value="Homodimeric domain of signal transducing histidine kinase"/>
    <property type="match status" value="1"/>
</dbReference>
<dbReference type="SUPFAM" id="SSF54631">
    <property type="entry name" value="CBS-domain pair"/>
    <property type="match status" value="1"/>
</dbReference>
<evidence type="ECO:0000256" key="4">
    <source>
        <dbReference type="ARBA" id="ARBA00022679"/>
    </source>
</evidence>
<evidence type="ECO:0000256" key="2">
    <source>
        <dbReference type="ARBA" id="ARBA00012438"/>
    </source>
</evidence>
<dbReference type="Gene3D" id="3.30.565.10">
    <property type="entry name" value="Histidine kinase-like ATPase, C-terminal domain"/>
    <property type="match status" value="1"/>
</dbReference>
<evidence type="ECO:0000259" key="10">
    <source>
        <dbReference type="PROSITE" id="PS51371"/>
    </source>
</evidence>
<gene>
    <name evidence="11" type="ORF">NEA10_11955</name>
</gene>
<proteinExistence type="predicted"/>
<dbReference type="EC" id="2.7.13.3" evidence="2"/>
<feature type="domain" description="PAC" evidence="9">
    <location>
        <begin position="212"/>
        <end position="276"/>
    </location>
</feature>
<comment type="catalytic activity">
    <reaction evidence="1">
        <text>ATP + protein L-histidine = ADP + protein N-phospho-L-histidine.</text>
        <dbReference type="EC" id="2.7.13.3"/>
    </reaction>
</comment>
<evidence type="ECO:0000256" key="3">
    <source>
        <dbReference type="ARBA" id="ARBA00022553"/>
    </source>
</evidence>
<evidence type="ECO:0000313" key="12">
    <source>
        <dbReference type="Proteomes" id="UP001056708"/>
    </source>
</evidence>
<dbReference type="InterPro" id="IPR003661">
    <property type="entry name" value="HisK_dim/P_dom"/>
</dbReference>
<dbReference type="GO" id="GO:0005524">
    <property type="term" value="F:ATP binding"/>
    <property type="evidence" value="ECO:0007669"/>
    <property type="project" value="UniProtKB-KW"/>
</dbReference>
<organism evidence="11 12">
    <name type="scientific">Phormidium yuhuli AB48</name>
    <dbReference type="NCBI Taxonomy" id="2940671"/>
    <lineage>
        <taxon>Bacteria</taxon>
        <taxon>Bacillati</taxon>
        <taxon>Cyanobacteriota</taxon>
        <taxon>Cyanophyceae</taxon>
        <taxon>Oscillatoriophycideae</taxon>
        <taxon>Oscillatoriales</taxon>
        <taxon>Oscillatoriaceae</taxon>
        <taxon>Phormidium</taxon>
        <taxon>Phormidium yuhuli</taxon>
    </lineage>
</organism>
<evidence type="ECO:0000256" key="6">
    <source>
        <dbReference type="ARBA" id="ARBA00023012"/>
    </source>
</evidence>
<dbReference type="PROSITE" id="PS51371">
    <property type="entry name" value="CBS"/>
    <property type="match status" value="1"/>
</dbReference>
<keyword evidence="11" id="KW-0067">ATP-binding</keyword>
<dbReference type="InterPro" id="IPR046342">
    <property type="entry name" value="CBS_dom_sf"/>
</dbReference>
<dbReference type="PANTHER" id="PTHR43711:SF26">
    <property type="entry name" value="SENSOR HISTIDINE KINASE RCSC"/>
    <property type="match status" value="1"/>
</dbReference>
<keyword evidence="5" id="KW-0418">Kinase</keyword>
<dbReference type="PRINTS" id="PR00344">
    <property type="entry name" value="BCTRLSENSOR"/>
</dbReference>
<dbReference type="InterPro" id="IPR036890">
    <property type="entry name" value="HATPase_C_sf"/>
</dbReference>
<dbReference type="InterPro" id="IPR003594">
    <property type="entry name" value="HATPase_dom"/>
</dbReference>
<dbReference type="InterPro" id="IPR035965">
    <property type="entry name" value="PAS-like_dom_sf"/>
</dbReference>
<dbReference type="PROSITE" id="PS50109">
    <property type="entry name" value="HIS_KIN"/>
    <property type="match status" value="1"/>
</dbReference>
<accession>A0ABY5AKY6</accession>
<protein>
    <recommendedName>
        <fullName evidence="2">histidine kinase</fullName>
        <ecNumber evidence="2">2.7.13.3</ecNumber>
    </recommendedName>
</protein>
<dbReference type="InterPro" id="IPR000700">
    <property type="entry name" value="PAS-assoc_C"/>
</dbReference>